<reference evidence="2 3" key="5">
    <citation type="journal article" date="1997" name="Virology">
        <title>Analysis of 74 kb of DNA located at the right end of the 330-kb chlorella virus PBCV-1 genome.</title>
        <authorList>
            <person name="Li Y."/>
            <person name="Lu Z."/>
            <person name="Sun L."/>
            <person name="Ropp S."/>
            <person name="Kutish G.F."/>
            <person name="Rock D.L."/>
            <person name="Van Etten J.L."/>
        </authorList>
    </citation>
    <scope>NUCLEOTIDE SEQUENCE [LARGE SCALE GENOMIC DNA]</scope>
</reference>
<sequence>MYFFLSFYLHVETEHFLFQQMINVFISIIIYLSSPYILPSFLSTPS</sequence>
<evidence type="ECO:0000256" key="1">
    <source>
        <dbReference type="SAM" id="Phobius"/>
    </source>
</evidence>
<evidence type="ECO:0000313" key="3">
    <source>
        <dbReference type="Proteomes" id="UP000000862"/>
    </source>
</evidence>
<dbReference type="GeneID" id="10971140"/>
<dbReference type="RefSeq" id="YP_004678975.1">
    <property type="nucleotide sequence ID" value="NC_000852.5"/>
</dbReference>
<dbReference type="KEGG" id="vg:10971140"/>
<reference evidence="2 3" key="3">
    <citation type="journal article" date="1996" name="Virology">
        <title>Analysis of 94 kb of the chlorella virus PBCV-1 330-kb genome: map positions 88 to 182.</title>
        <authorList>
            <person name="Lu Z."/>
            <person name="Li Y."/>
            <person name="Que Q."/>
            <person name="Kutish G.F."/>
            <person name="Rock D.L."/>
            <person name="Van Etten J.L."/>
        </authorList>
    </citation>
    <scope>NUCLEOTIDE SEQUENCE [LARGE SCALE GENOMIC DNA]</scope>
</reference>
<reference evidence="2 3" key="6">
    <citation type="journal article" date="1999" name="Virology">
        <title>Chlorella virus PBCV-1 encodes a functional homospermidine synthase.</title>
        <authorList>
            <person name="Kaiser A."/>
            <person name="Vollmert M."/>
            <person name="Tholl D."/>
            <person name="Graves M.V."/>
            <person name="Gurnon J.R."/>
            <person name="Xing W."/>
            <person name="Lisec A.D."/>
            <person name="Nickerson K.W."/>
            <person name="Van Etten J.L."/>
        </authorList>
    </citation>
    <scope>NUCLEOTIDE SEQUENCE [LARGE SCALE GENOMIC DNA]</scope>
</reference>
<accession>F8TU59</accession>
<name>F8TU59_PBCV1</name>
<reference evidence="2 3" key="1">
    <citation type="journal article" date="1995" name="Virology">
        <title>Analysis of 45 kb of DNA located at the left end of the chlorella virus PBCV-1 genome.</title>
        <authorList>
            <person name="Lu Z."/>
            <person name="Li Y."/>
            <person name="Zhang Y."/>
            <person name="Kutish G.F."/>
            <person name="Rock D.L."/>
            <person name="Van Etten J.L."/>
        </authorList>
    </citation>
    <scope>NUCLEOTIDE SEQUENCE [LARGE SCALE GENOMIC DNA]</scope>
</reference>
<dbReference type="Proteomes" id="UP000000862">
    <property type="component" value="Segment"/>
</dbReference>
<gene>
    <name evidence="2" type="primary">a558aL</name>
</gene>
<organismHost>
    <name type="scientific">Chlorella</name>
    <dbReference type="NCBI Taxonomy" id="3071"/>
</organismHost>
<feature type="transmembrane region" description="Helical" evidence="1">
    <location>
        <begin position="20"/>
        <end position="38"/>
    </location>
</feature>
<keyword evidence="3" id="KW-1185">Reference proteome</keyword>
<proteinExistence type="predicted"/>
<keyword evidence="1" id="KW-0812">Transmembrane</keyword>
<protein>
    <submittedName>
        <fullName evidence="2">Uncharacterized protein</fullName>
    </submittedName>
</protein>
<reference evidence="2 3" key="4">
    <citation type="journal article" date="1996" name="Virology">
        <title>Analysis of 76 kb of the chlorella virus PBCV-1 330-kb genome: map positions 182 to 258.</title>
        <authorList>
            <person name="Kutish G.F."/>
            <person name="Li Y."/>
            <person name="Lu Z."/>
            <person name="Furuta M."/>
            <person name="Rock D.L."/>
            <person name="Van Etten J.L."/>
        </authorList>
    </citation>
    <scope>NUCLEOTIDE SEQUENCE [LARGE SCALE GENOMIC DNA]</scope>
</reference>
<reference evidence="2 3" key="2">
    <citation type="journal article" date="1995" name="Virology">
        <title>Analysis of 43 kb of the Chlorella virus PBCV-1 330-kb genome: map positions 45 to 88.</title>
        <authorList>
            <person name="Li Y."/>
            <person name="Lu Z."/>
            <person name="Burbank D.E."/>
            <person name="Kutish G.F."/>
            <person name="Rock D.L."/>
            <person name="Van Etten J.L."/>
        </authorList>
    </citation>
    <scope>NUCLEOTIDE SEQUENCE [LARGE SCALE GENOMIC DNA]</scope>
</reference>
<evidence type="ECO:0000313" key="2">
    <source>
        <dbReference type="EMBL" id="AEI70120.1"/>
    </source>
</evidence>
<reference evidence="2 3" key="8">
    <citation type="journal article" date="2010" name="J. Virol.">
        <title>Microarray analysis of Paramecium bursaria chlorella virus 1 transcription.</title>
        <authorList>
            <person name="Yanai-Balser G.M."/>
            <person name="Duncan G.A."/>
            <person name="Eudy J.D."/>
            <person name="Wang D."/>
            <person name="Li X."/>
            <person name="Agarkova I.V."/>
            <person name="Dunigan D.D."/>
            <person name="Van Etten J.L."/>
        </authorList>
    </citation>
    <scope>NUCLEOTIDE SEQUENCE [LARGE SCALE GENOMIC DNA]</scope>
</reference>
<keyword evidence="1" id="KW-0472">Membrane</keyword>
<organism evidence="2 3">
    <name type="scientific">Paramecium bursaria Chlorella virus 1</name>
    <name type="common">PBCV-1</name>
    <dbReference type="NCBI Taxonomy" id="10506"/>
    <lineage>
        <taxon>Viruses</taxon>
        <taxon>Varidnaviria</taxon>
        <taxon>Bamfordvirae</taxon>
        <taxon>Nucleocytoviricota</taxon>
        <taxon>Megaviricetes</taxon>
        <taxon>Algavirales</taxon>
        <taxon>Phycodnaviridae</taxon>
        <taxon>Chlorovirus</taxon>
        <taxon>Chlorovirus vanettense</taxon>
    </lineage>
</organism>
<keyword evidence="1" id="KW-1133">Transmembrane helix</keyword>
<dbReference type="EMBL" id="JF411744">
    <property type="protein sequence ID" value="AEI70120.1"/>
    <property type="molecule type" value="Genomic_DNA"/>
</dbReference>
<reference evidence="2 3" key="7">
    <citation type="journal article" date="2000" name="Virology">
        <title>Characterization of a beta-1,3-glucanase encoded by chlorella virus PBCV-1.</title>
        <authorList>
            <person name="Sun L."/>
            <person name="Gurnon J.R."/>
            <person name="Adams B.J."/>
            <person name="Graves M.V."/>
            <person name="Van Etten J.L."/>
        </authorList>
    </citation>
    <scope>NUCLEOTIDE SEQUENCE [LARGE SCALE GENOMIC DNA]</scope>
</reference>